<comment type="caution">
    <text evidence="2">The sequence shown here is derived from an EMBL/GenBank/DDBJ whole genome shotgun (WGS) entry which is preliminary data.</text>
</comment>
<feature type="region of interest" description="Disordered" evidence="1">
    <location>
        <begin position="144"/>
        <end position="171"/>
    </location>
</feature>
<organism evidence="2 3">
    <name type="scientific">Microbacterium resistens</name>
    <dbReference type="NCBI Taxonomy" id="156977"/>
    <lineage>
        <taxon>Bacteria</taxon>
        <taxon>Bacillati</taxon>
        <taxon>Actinomycetota</taxon>
        <taxon>Actinomycetes</taxon>
        <taxon>Micrococcales</taxon>
        <taxon>Microbacteriaceae</taxon>
        <taxon>Microbacterium</taxon>
    </lineage>
</organism>
<keyword evidence="3" id="KW-1185">Reference proteome</keyword>
<evidence type="ECO:0000313" key="2">
    <source>
        <dbReference type="EMBL" id="MDR6867313.1"/>
    </source>
</evidence>
<protein>
    <recommendedName>
        <fullName evidence="4">DUF2262 domain-containing protein</fullName>
    </recommendedName>
</protein>
<evidence type="ECO:0008006" key="4">
    <source>
        <dbReference type="Google" id="ProtNLM"/>
    </source>
</evidence>
<dbReference type="EMBL" id="JAVDUM010000007">
    <property type="protein sequence ID" value="MDR6867313.1"/>
    <property type="molecule type" value="Genomic_DNA"/>
</dbReference>
<sequence length="171" mass="17980">MTNLPDPIELDGVLLHRMDAPDDIACWTGEVSGDEGRSVSIIAEPPAVPSREALDAGRGVVADFDALAASAARFLVAELAAPGWGLSAEERTRLSAPEPPFDAPEAIVWQDGTWMIRFAECGLAMGEDFGIGVLFAGSTPVSVEDLSDAEDVDPSDAEDADPSEPEGVEDR</sequence>
<gene>
    <name evidence="2" type="ORF">J2Y69_001914</name>
</gene>
<dbReference type="RefSeq" id="WP_310019984.1">
    <property type="nucleotide sequence ID" value="NZ_JAVDUM010000007.1"/>
</dbReference>
<evidence type="ECO:0000256" key="1">
    <source>
        <dbReference type="SAM" id="MobiDB-lite"/>
    </source>
</evidence>
<name>A0ABU1SCJ0_9MICO</name>
<accession>A0ABU1SCJ0</accession>
<reference evidence="2 3" key="1">
    <citation type="submission" date="2023-07" db="EMBL/GenBank/DDBJ databases">
        <title>Sorghum-associated microbial communities from plants grown in Nebraska, USA.</title>
        <authorList>
            <person name="Schachtman D."/>
        </authorList>
    </citation>
    <scope>NUCLEOTIDE SEQUENCE [LARGE SCALE GENOMIC DNA]</scope>
    <source>
        <strain evidence="2 3">2980</strain>
    </source>
</reference>
<proteinExistence type="predicted"/>
<feature type="compositionally biased region" description="Acidic residues" evidence="1">
    <location>
        <begin position="145"/>
        <end position="171"/>
    </location>
</feature>
<evidence type="ECO:0000313" key="3">
    <source>
        <dbReference type="Proteomes" id="UP001259347"/>
    </source>
</evidence>
<dbReference type="Proteomes" id="UP001259347">
    <property type="component" value="Unassembled WGS sequence"/>
</dbReference>